<feature type="compositionally biased region" description="Basic and acidic residues" evidence="1">
    <location>
        <begin position="17"/>
        <end position="28"/>
    </location>
</feature>
<proteinExistence type="predicted"/>
<accession>A0A8H6YW96</accession>
<protein>
    <submittedName>
        <fullName evidence="3">Uncharacterized protein</fullName>
    </submittedName>
</protein>
<name>A0A8H6YW96_9AGAR</name>
<evidence type="ECO:0000256" key="2">
    <source>
        <dbReference type="SAM" id="Phobius"/>
    </source>
</evidence>
<feature type="transmembrane region" description="Helical" evidence="2">
    <location>
        <begin position="483"/>
        <end position="506"/>
    </location>
</feature>
<evidence type="ECO:0000313" key="4">
    <source>
        <dbReference type="Proteomes" id="UP000623467"/>
    </source>
</evidence>
<evidence type="ECO:0000256" key="1">
    <source>
        <dbReference type="SAM" id="MobiDB-lite"/>
    </source>
</evidence>
<feature type="transmembrane region" description="Helical" evidence="2">
    <location>
        <begin position="44"/>
        <end position="68"/>
    </location>
</feature>
<reference evidence="3" key="1">
    <citation type="submission" date="2020-05" db="EMBL/GenBank/DDBJ databases">
        <title>Mycena genomes resolve the evolution of fungal bioluminescence.</title>
        <authorList>
            <person name="Tsai I.J."/>
        </authorList>
    </citation>
    <scope>NUCLEOTIDE SEQUENCE</scope>
    <source>
        <strain evidence="3">160909Yilan</strain>
    </source>
</reference>
<gene>
    <name evidence="3" type="ORF">MSAN_00823100</name>
</gene>
<dbReference type="EMBL" id="JACAZH010000005">
    <property type="protein sequence ID" value="KAF7367598.1"/>
    <property type="molecule type" value="Genomic_DNA"/>
</dbReference>
<keyword evidence="2" id="KW-0472">Membrane</keyword>
<keyword evidence="2" id="KW-0812">Transmembrane</keyword>
<dbReference type="OrthoDB" id="3351168at2759"/>
<keyword evidence="2" id="KW-1133">Transmembrane helix</keyword>
<comment type="caution">
    <text evidence="3">The sequence shown here is derived from an EMBL/GenBank/DDBJ whole genome shotgun (WGS) entry which is preliminary data.</text>
</comment>
<dbReference type="AlphaFoldDB" id="A0A8H6YW96"/>
<dbReference type="Proteomes" id="UP000623467">
    <property type="component" value="Unassembled WGS sequence"/>
</dbReference>
<sequence length="577" mass="62185">MESRPLILPSSSYEESTTDHDLKWETKSTRSESESVREKYTRVIGWPLVIIAGQTLLLAFSWGFLSAVRSRGQIPLSRILAELIEENPQSKTYVITFLSTTLSTFSSYLFSQAVRQAILARLNNPTSISTLRLGISVSTRSLILDLENIKVPLVTGVFFLAALGQTASWSSLLTPNDMIVYTPMHGTEIDFSSEALVSQFPQYYDKLAVYLGSALLSVIDTSGATSATSLLGYPTVLDYAGLAFEGSASTGSTGGIFPIVINANKTNFLTYYDSPLPPFHTSYNVTMSQQGLTAAVSCQNRTGQLDATSDPPFQRFATQAETVIGNGDAISYTALSFMSACSGVTKYTIPYISSTNDTVIALACPQNDTSGGYMNTYTVTIDSQGRYGEGIMYGQGTTRNAVGDVIESILTDQIAGNELVNYLTLWEAYIRGVVEFVGTAMKWQLAAPGGLLQSQPPSNLDAMIKSINGTAITTTLGWQYKRLASFAVLIPSTFFAIASIFIVLFTQFQSRGVPVQHVAFDPSNPLALMAAASAGGMGNTFDGLTKEHVKQGQRNKVKLGQVGGKVGFVEVKTMSTA</sequence>
<evidence type="ECO:0000313" key="3">
    <source>
        <dbReference type="EMBL" id="KAF7367598.1"/>
    </source>
</evidence>
<feature type="region of interest" description="Disordered" evidence="1">
    <location>
        <begin position="1"/>
        <end position="28"/>
    </location>
</feature>
<keyword evidence="4" id="KW-1185">Reference proteome</keyword>
<organism evidence="3 4">
    <name type="scientific">Mycena sanguinolenta</name>
    <dbReference type="NCBI Taxonomy" id="230812"/>
    <lineage>
        <taxon>Eukaryota</taxon>
        <taxon>Fungi</taxon>
        <taxon>Dikarya</taxon>
        <taxon>Basidiomycota</taxon>
        <taxon>Agaricomycotina</taxon>
        <taxon>Agaricomycetes</taxon>
        <taxon>Agaricomycetidae</taxon>
        <taxon>Agaricales</taxon>
        <taxon>Marasmiineae</taxon>
        <taxon>Mycenaceae</taxon>
        <taxon>Mycena</taxon>
    </lineage>
</organism>